<dbReference type="SUPFAM" id="SSF47576">
    <property type="entry name" value="Calponin-homology domain, CH-domain"/>
    <property type="match status" value="1"/>
</dbReference>
<dbReference type="Proteomes" id="UP000789901">
    <property type="component" value="Unassembled WGS sequence"/>
</dbReference>
<evidence type="ECO:0000256" key="2">
    <source>
        <dbReference type="ARBA" id="ARBA00023203"/>
    </source>
</evidence>
<dbReference type="InterPro" id="IPR001589">
    <property type="entry name" value="Actinin_actin-bd_CS"/>
</dbReference>
<dbReference type="PANTHER" id="PTHR11915">
    <property type="entry name" value="SPECTRIN/FILAMIN RELATED CYTOSKELETAL PROTEIN"/>
    <property type="match status" value="1"/>
</dbReference>
<keyword evidence="2" id="KW-0009">Actin-binding</keyword>
<dbReference type="Gene3D" id="1.10.418.10">
    <property type="entry name" value="Calponin-like domain"/>
    <property type="match status" value="1"/>
</dbReference>
<name>A0ABN7XBK1_GIGMA</name>
<dbReference type="InterPro" id="IPR036872">
    <property type="entry name" value="CH_dom_sf"/>
</dbReference>
<evidence type="ECO:0000313" key="5">
    <source>
        <dbReference type="Proteomes" id="UP000789901"/>
    </source>
</evidence>
<feature type="domain" description="Calponin-homology (CH)" evidence="3">
    <location>
        <begin position="1"/>
        <end position="67"/>
    </location>
</feature>
<gene>
    <name evidence="4" type="ORF">GMARGA_LOCUS41452</name>
</gene>
<dbReference type="InterPro" id="IPR001715">
    <property type="entry name" value="CH_dom"/>
</dbReference>
<keyword evidence="5" id="KW-1185">Reference proteome</keyword>
<comment type="caution">
    <text evidence="4">The sequence shown here is derived from an EMBL/GenBank/DDBJ whole genome shotgun (WGS) entry which is preliminary data.</text>
</comment>
<dbReference type="PROSITE" id="PS00020">
    <property type="entry name" value="ACTININ_2"/>
    <property type="match status" value="1"/>
</dbReference>
<dbReference type="EMBL" id="CAJVQB010114523">
    <property type="protein sequence ID" value="CAG8852631.1"/>
    <property type="molecule type" value="Genomic_DNA"/>
</dbReference>
<feature type="non-terminal residue" evidence="4">
    <location>
        <position position="1"/>
    </location>
</feature>
<protein>
    <submittedName>
        <fullName evidence="4">45662_t:CDS:1</fullName>
    </submittedName>
</protein>
<evidence type="ECO:0000313" key="4">
    <source>
        <dbReference type="EMBL" id="CAG8852631.1"/>
    </source>
</evidence>
<evidence type="ECO:0000256" key="1">
    <source>
        <dbReference type="ARBA" id="ARBA00022737"/>
    </source>
</evidence>
<dbReference type="Pfam" id="PF00307">
    <property type="entry name" value="CH"/>
    <property type="match status" value="1"/>
</dbReference>
<sequence length="80" mass="9205">EIIGDYSFGRYNKNPKLRIQKVENVNKALEFIKRRGVPLTNIGAEDIVDASLKLILGMIWTIILRFTIADIRFVNFIVVL</sequence>
<organism evidence="4 5">
    <name type="scientific">Gigaspora margarita</name>
    <dbReference type="NCBI Taxonomy" id="4874"/>
    <lineage>
        <taxon>Eukaryota</taxon>
        <taxon>Fungi</taxon>
        <taxon>Fungi incertae sedis</taxon>
        <taxon>Mucoromycota</taxon>
        <taxon>Glomeromycotina</taxon>
        <taxon>Glomeromycetes</taxon>
        <taxon>Diversisporales</taxon>
        <taxon>Gigasporaceae</taxon>
        <taxon>Gigaspora</taxon>
    </lineage>
</organism>
<reference evidence="4 5" key="1">
    <citation type="submission" date="2021-06" db="EMBL/GenBank/DDBJ databases">
        <authorList>
            <person name="Kallberg Y."/>
            <person name="Tangrot J."/>
            <person name="Rosling A."/>
        </authorList>
    </citation>
    <scope>NUCLEOTIDE SEQUENCE [LARGE SCALE GENOMIC DNA]</scope>
    <source>
        <strain evidence="4 5">120-4 pot B 10/14</strain>
    </source>
</reference>
<dbReference type="PROSITE" id="PS50021">
    <property type="entry name" value="CH"/>
    <property type="match status" value="1"/>
</dbReference>
<keyword evidence="1" id="KW-0677">Repeat</keyword>
<accession>A0ABN7XBK1</accession>
<evidence type="ECO:0000259" key="3">
    <source>
        <dbReference type="PROSITE" id="PS50021"/>
    </source>
</evidence>
<proteinExistence type="predicted"/>